<feature type="non-terminal residue" evidence="6">
    <location>
        <position position="311"/>
    </location>
</feature>
<protein>
    <recommendedName>
        <fullName evidence="7">Serine carboxypeptidase S28 family protein</fullName>
    </recommendedName>
</protein>
<dbReference type="AlphaFoldDB" id="A0A059AAP4"/>
<dbReference type="InterPro" id="IPR042269">
    <property type="entry name" value="Ser_carbopepase_S28_SKS"/>
</dbReference>
<organism evidence="6">
    <name type="scientific">Eucalyptus grandis</name>
    <name type="common">Flooded gum</name>
    <dbReference type="NCBI Taxonomy" id="71139"/>
    <lineage>
        <taxon>Eukaryota</taxon>
        <taxon>Viridiplantae</taxon>
        <taxon>Streptophyta</taxon>
        <taxon>Embryophyta</taxon>
        <taxon>Tracheophyta</taxon>
        <taxon>Spermatophyta</taxon>
        <taxon>Magnoliopsida</taxon>
        <taxon>eudicotyledons</taxon>
        <taxon>Gunneridae</taxon>
        <taxon>Pentapetalae</taxon>
        <taxon>rosids</taxon>
        <taxon>malvids</taxon>
        <taxon>Myrtales</taxon>
        <taxon>Myrtaceae</taxon>
        <taxon>Myrtoideae</taxon>
        <taxon>Eucalypteae</taxon>
        <taxon>Eucalyptus</taxon>
    </lineage>
</organism>
<keyword evidence="3" id="KW-0732">Signal</keyword>
<evidence type="ECO:0000256" key="2">
    <source>
        <dbReference type="ARBA" id="ARBA00022670"/>
    </source>
</evidence>
<name>A0A059AAP4_EUCGR</name>
<evidence type="ECO:0000313" key="6">
    <source>
        <dbReference type="EMBL" id="KCW50736.1"/>
    </source>
</evidence>
<dbReference type="InterPro" id="IPR029058">
    <property type="entry name" value="AB_hydrolase_fold"/>
</dbReference>
<dbReference type="OMA" id="MICNGID"/>
<gene>
    <name evidence="6" type="ORF">EUGRSUZ_J00407</name>
</gene>
<keyword evidence="5" id="KW-0325">Glycoprotein</keyword>
<comment type="similarity">
    <text evidence="1">Belongs to the peptidase S28 family.</text>
</comment>
<dbReference type="InParanoid" id="A0A059AAP4"/>
<dbReference type="EMBL" id="KK198762">
    <property type="protein sequence ID" value="KCW50736.1"/>
    <property type="molecule type" value="Genomic_DNA"/>
</dbReference>
<dbReference type="InterPro" id="IPR008758">
    <property type="entry name" value="Peptidase_S28"/>
</dbReference>
<dbReference type="GO" id="GO:0070008">
    <property type="term" value="F:serine-type exopeptidase activity"/>
    <property type="evidence" value="ECO:0007669"/>
    <property type="project" value="InterPro"/>
</dbReference>
<dbReference type="eggNOG" id="KOG2183">
    <property type="taxonomic scope" value="Eukaryota"/>
</dbReference>
<dbReference type="PANTHER" id="PTHR11010">
    <property type="entry name" value="PROTEASE S28 PRO-X CARBOXYPEPTIDASE-RELATED"/>
    <property type="match status" value="1"/>
</dbReference>
<dbReference type="SUPFAM" id="SSF53474">
    <property type="entry name" value="alpha/beta-Hydrolases"/>
    <property type="match status" value="1"/>
</dbReference>
<evidence type="ECO:0000256" key="4">
    <source>
        <dbReference type="ARBA" id="ARBA00022801"/>
    </source>
</evidence>
<sequence length="311" mass="34433">MTLKGALEDANIRGYFSSAQALADYAAIIMHVKQKLKASFSPVIVVGASYGGMLASWFRLKYPHVALGALASSAPILYFDGITPQDAYHWVITKDFKEASETCYQTIRDSWSEIDRVAHEPDGLSNLNKLFKTCKPLESVDELKGYLKSLYWSAAQYDDPPIYPVTMICNGIDGANTIENGILGKIFAGVVAYDGNSTCYVNPSTDVSQTSLGWSWQKCSEMVMPIGITNNSMFQPHPFILSDFIDECNSSYGVLPQLHWVSTYYGGYDIELILRRFGSNIIFSNGLRDPWSSAGVLKNISNSIIAVYTEK</sequence>
<evidence type="ECO:0008006" key="7">
    <source>
        <dbReference type="Google" id="ProtNLM"/>
    </source>
</evidence>
<dbReference type="MEROPS" id="S28.A03"/>
<dbReference type="Gramene" id="KCW50736">
    <property type="protein sequence ID" value="KCW50736"/>
    <property type="gene ID" value="EUGRSUZ_J00407"/>
</dbReference>
<dbReference type="GO" id="GO:0008239">
    <property type="term" value="F:dipeptidyl-peptidase activity"/>
    <property type="evidence" value="ECO:0000318"/>
    <property type="project" value="GO_Central"/>
</dbReference>
<reference evidence="6" key="1">
    <citation type="submission" date="2013-07" db="EMBL/GenBank/DDBJ databases">
        <title>The genome of Eucalyptus grandis.</title>
        <authorList>
            <person name="Schmutz J."/>
            <person name="Hayes R."/>
            <person name="Myburg A."/>
            <person name="Tuskan G."/>
            <person name="Grattapaglia D."/>
            <person name="Rokhsar D.S."/>
        </authorList>
    </citation>
    <scope>NUCLEOTIDE SEQUENCE</scope>
    <source>
        <tissue evidence="6">Leaf extractions</tissue>
    </source>
</reference>
<dbReference type="GO" id="GO:0006508">
    <property type="term" value="P:proteolysis"/>
    <property type="evidence" value="ECO:0007669"/>
    <property type="project" value="UniProtKB-KW"/>
</dbReference>
<evidence type="ECO:0000256" key="5">
    <source>
        <dbReference type="ARBA" id="ARBA00023180"/>
    </source>
</evidence>
<dbReference type="Pfam" id="PF05577">
    <property type="entry name" value="Peptidase_S28"/>
    <property type="match status" value="1"/>
</dbReference>
<keyword evidence="2" id="KW-0645">Protease</keyword>
<proteinExistence type="inferred from homology"/>
<dbReference type="Gene3D" id="3.40.50.1820">
    <property type="entry name" value="alpha/beta hydrolase"/>
    <property type="match status" value="1"/>
</dbReference>
<evidence type="ECO:0000256" key="1">
    <source>
        <dbReference type="ARBA" id="ARBA00011079"/>
    </source>
</evidence>
<keyword evidence="4" id="KW-0378">Hydrolase</keyword>
<dbReference type="PANTHER" id="PTHR11010:SF96">
    <property type="entry name" value="LYSOSOMAL PRO-X CARBOXYPEPTIDASE-LIKE ISOFORM X1"/>
    <property type="match status" value="1"/>
</dbReference>
<dbReference type="Gene3D" id="1.20.120.980">
    <property type="entry name" value="Serine carboxypeptidase S28, SKS domain"/>
    <property type="match status" value="1"/>
</dbReference>
<accession>A0A059AAP4</accession>
<evidence type="ECO:0000256" key="3">
    <source>
        <dbReference type="ARBA" id="ARBA00022729"/>
    </source>
</evidence>